<gene>
    <name evidence="2" type="ORF">ABT404_50220</name>
</gene>
<accession>A0ABV1XES8</accession>
<name>A0ABV1XES8_9ACTN</name>
<dbReference type="EMBL" id="JBEPEK010000842">
    <property type="protein sequence ID" value="MER7187549.1"/>
    <property type="molecule type" value="Genomic_DNA"/>
</dbReference>
<evidence type="ECO:0000313" key="2">
    <source>
        <dbReference type="EMBL" id="MER7187549.1"/>
    </source>
</evidence>
<dbReference type="RefSeq" id="WP_350792054.1">
    <property type="nucleotide sequence ID" value="NZ_JBEPEK010000842.1"/>
</dbReference>
<protein>
    <submittedName>
        <fullName evidence="2">Uncharacterized protein</fullName>
    </submittedName>
</protein>
<feature type="compositionally biased region" description="Polar residues" evidence="1">
    <location>
        <begin position="1"/>
        <end position="18"/>
    </location>
</feature>
<evidence type="ECO:0000313" key="3">
    <source>
        <dbReference type="Proteomes" id="UP001474181"/>
    </source>
</evidence>
<reference evidence="2 3" key="1">
    <citation type="submission" date="2024-06" db="EMBL/GenBank/DDBJ databases">
        <title>The Natural Products Discovery Center: Release of the First 8490 Sequenced Strains for Exploring Actinobacteria Biosynthetic Diversity.</title>
        <authorList>
            <person name="Kalkreuter E."/>
            <person name="Kautsar S.A."/>
            <person name="Yang D."/>
            <person name="Bader C.D."/>
            <person name="Teijaro C.N."/>
            <person name="Fluegel L."/>
            <person name="Davis C.M."/>
            <person name="Simpson J.R."/>
            <person name="Lauterbach L."/>
            <person name="Steele A.D."/>
            <person name="Gui C."/>
            <person name="Meng S."/>
            <person name="Li G."/>
            <person name="Viehrig K."/>
            <person name="Ye F."/>
            <person name="Su P."/>
            <person name="Kiefer A.F."/>
            <person name="Nichols A."/>
            <person name="Cepeda A.J."/>
            <person name="Yan W."/>
            <person name="Fan B."/>
            <person name="Jiang Y."/>
            <person name="Adhikari A."/>
            <person name="Zheng C.-J."/>
            <person name="Schuster L."/>
            <person name="Cowan T.M."/>
            <person name="Smanski M.J."/>
            <person name="Chevrette M.G."/>
            <person name="De Carvalho L.P.S."/>
            <person name="Shen B."/>
        </authorList>
    </citation>
    <scope>NUCLEOTIDE SEQUENCE [LARGE SCALE GENOMIC DNA]</scope>
    <source>
        <strain evidence="2 3">NPDC000234</strain>
    </source>
</reference>
<feature type="region of interest" description="Disordered" evidence="1">
    <location>
        <begin position="1"/>
        <end position="22"/>
    </location>
</feature>
<keyword evidence="3" id="KW-1185">Reference proteome</keyword>
<organism evidence="2 3">
    <name type="scientific">Streptomyces hyaluromycini</name>
    <dbReference type="NCBI Taxonomy" id="1377993"/>
    <lineage>
        <taxon>Bacteria</taxon>
        <taxon>Bacillati</taxon>
        <taxon>Actinomycetota</taxon>
        <taxon>Actinomycetes</taxon>
        <taxon>Kitasatosporales</taxon>
        <taxon>Streptomycetaceae</taxon>
        <taxon>Streptomyces</taxon>
    </lineage>
</organism>
<evidence type="ECO:0000256" key="1">
    <source>
        <dbReference type="SAM" id="MobiDB-lite"/>
    </source>
</evidence>
<comment type="caution">
    <text evidence="2">The sequence shown here is derived from an EMBL/GenBank/DDBJ whole genome shotgun (WGS) entry which is preliminary data.</text>
</comment>
<dbReference type="Proteomes" id="UP001474181">
    <property type="component" value="Unassembled WGS sequence"/>
</dbReference>
<sequence length="57" mass="6202">MKEIPTMTTAVHLSSQLPNPDRYPRTTAAVIAGLSPIPHVTAVYRTRRAAMAKEARG</sequence>
<proteinExistence type="predicted"/>